<feature type="coiled-coil region" evidence="5">
    <location>
        <begin position="227"/>
        <end position="254"/>
    </location>
</feature>
<evidence type="ECO:0000256" key="4">
    <source>
        <dbReference type="PIRSR" id="PIRSR001365-2"/>
    </source>
</evidence>
<dbReference type="Gene3D" id="3.20.20.70">
    <property type="entry name" value="Aldolase class I"/>
    <property type="match status" value="1"/>
</dbReference>
<dbReference type="SMART" id="SM01130">
    <property type="entry name" value="DHDPS"/>
    <property type="match status" value="1"/>
</dbReference>
<organism evidence="6">
    <name type="scientific">Caldilinea aerophila</name>
    <dbReference type="NCBI Taxonomy" id="133453"/>
    <lineage>
        <taxon>Bacteria</taxon>
        <taxon>Bacillati</taxon>
        <taxon>Chloroflexota</taxon>
        <taxon>Caldilineae</taxon>
        <taxon>Caldilineales</taxon>
        <taxon>Caldilineaceae</taxon>
        <taxon>Caldilinea</taxon>
    </lineage>
</organism>
<dbReference type="PANTHER" id="PTHR12128">
    <property type="entry name" value="DIHYDRODIPICOLINATE SYNTHASE"/>
    <property type="match status" value="1"/>
</dbReference>
<dbReference type="PRINTS" id="PR00146">
    <property type="entry name" value="DHPICSNTHASE"/>
</dbReference>
<dbReference type="Pfam" id="PF00701">
    <property type="entry name" value="DHDPS"/>
    <property type="match status" value="1"/>
</dbReference>
<feature type="active site" description="Schiff-base intermediate with substrate" evidence="3">
    <location>
        <position position="170"/>
    </location>
</feature>
<dbReference type="PIRSF" id="PIRSF001365">
    <property type="entry name" value="DHDPS"/>
    <property type="match status" value="1"/>
</dbReference>
<dbReference type="InterPro" id="IPR002220">
    <property type="entry name" value="DapA-like"/>
</dbReference>
<evidence type="ECO:0000256" key="3">
    <source>
        <dbReference type="PIRSR" id="PIRSR001365-1"/>
    </source>
</evidence>
<dbReference type="GO" id="GO:0008840">
    <property type="term" value="F:4-hydroxy-tetrahydrodipicolinate synthase activity"/>
    <property type="evidence" value="ECO:0007669"/>
    <property type="project" value="TreeGrafter"/>
</dbReference>
<evidence type="ECO:0000256" key="1">
    <source>
        <dbReference type="ARBA" id="ARBA00023239"/>
    </source>
</evidence>
<reference evidence="6" key="1">
    <citation type="journal article" date="2020" name="mSystems">
        <title>Genome- and Community-Level Interaction Insights into Carbon Utilization and Element Cycling Functions of Hydrothermarchaeota in Hydrothermal Sediment.</title>
        <authorList>
            <person name="Zhou Z."/>
            <person name="Liu Y."/>
            <person name="Xu W."/>
            <person name="Pan J."/>
            <person name="Luo Z.H."/>
            <person name="Li M."/>
        </authorList>
    </citation>
    <scope>NUCLEOTIDE SEQUENCE [LARGE SCALE GENOMIC DNA]</scope>
    <source>
        <strain evidence="6">SpSt-289</strain>
    </source>
</reference>
<proteinExistence type="inferred from homology"/>
<evidence type="ECO:0000256" key="2">
    <source>
        <dbReference type="PIRNR" id="PIRNR001365"/>
    </source>
</evidence>
<feature type="binding site" evidence="4">
    <location>
        <position position="211"/>
    </location>
    <ligand>
        <name>pyruvate</name>
        <dbReference type="ChEBI" id="CHEBI:15361"/>
    </ligand>
</feature>
<dbReference type="EMBL" id="DSMG01000198">
    <property type="protein sequence ID" value="HDX33660.1"/>
    <property type="molecule type" value="Genomic_DNA"/>
</dbReference>
<accession>A0A7C1FUK6</accession>
<evidence type="ECO:0000313" key="6">
    <source>
        <dbReference type="EMBL" id="HDX33660.1"/>
    </source>
</evidence>
<dbReference type="AlphaFoldDB" id="A0A7C1FUK6"/>
<keyword evidence="1 2" id="KW-0456">Lyase</keyword>
<evidence type="ECO:0000256" key="5">
    <source>
        <dbReference type="SAM" id="Coils"/>
    </source>
</evidence>
<feature type="active site" description="Proton donor/acceptor" evidence="3">
    <location>
        <position position="140"/>
    </location>
</feature>
<name>A0A7C1FUK6_9CHLR</name>
<sequence length="296" mass="32566">MQEKLHGVFAPVLTPMNDDLSPAVEKWIAFCKQLLDEGCTGLAPFGTTSEANSLGLDERLSMLEALVESGVPTARLMPGVGTCAIPDTVKLTRQAVQFGCGGVLMLPPFYYKEVGDEGVFRAVAEVIERVGDERLRVYIYHIPPIAVVGYSLKVIERLLAAYPGIIVGMKDSSGDWSYQKSVLENFPGFDVFTGSERFLLANLRLGGVGTISAMANVIPAKIRFLYENYLAENAEQLQERLDRYRAAMRDYAAIPALKQIMAARTGDRTWLNLRPPLVNLDEQAAQEMLAKFARAG</sequence>
<comment type="caution">
    <text evidence="6">The sequence shown here is derived from an EMBL/GenBank/DDBJ whole genome shotgun (WGS) entry which is preliminary data.</text>
</comment>
<protein>
    <submittedName>
        <fullName evidence="6">Dihydrodipicolinate synthase family protein</fullName>
    </submittedName>
</protein>
<dbReference type="SUPFAM" id="SSF51569">
    <property type="entry name" value="Aldolase"/>
    <property type="match status" value="1"/>
</dbReference>
<feature type="binding site" evidence="4">
    <location>
        <position position="48"/>
    </location>
    <ligand>
        <name>pyruvate</name>
        <dbReference type="ChEBI" id="CHEBI:15361"/>
    </ligand>
</feature>
<comment type="similarity">
    <text evidence="2">Belongs to the DapA family.</text>
</comment>
<dbReference type="PANTHER" id="PTHR12128:SF67">
    <property type="entry name" value="BLR3884 PROTEIN"/>
    <property type="match status" value="1"/>
</dbReference>
<dbReference type="InterPro" id="IPR013785">
    <property type="entry name" value="Aldolase_TIM"/>
</dbReference>
<keyword evidence="5" id="KW-0175">Coiled coil</keyword>
<gene>
    <name evidence="6" type="ORF">ENQ20_19580</name>
</gene>
<dbReference type="CDD" id="cd00408">
    <property type="entry name" value="DHDPS-like"/>
    <property type="match status" value="1"/>
</dbReference>